<dbReference type="PROSITE" id="PS50893">
    <property type="entry name" value="ABC_TRANSPORTER_2"/>
    <property type="match status" value="1"/>
</dbReference>
<evidence type="ECO:0000256" key="2">
    <source>
        <dbReference type="ARBA" id="ARBA00022741"/>
    </source>
</evidence>
<dbReference type="SUPFAM" id="SSF52540">
    <property type="entry name" value="P-loop containing nucleoside triphosphate hydrolases"/>
    <property type="match status" value="1"/>
</dbReference>
<dbReference type="Gene3D" id="3.40.50.300">
    <property type="entry name" value="P-loop containing nucleotide triphosphate hydrolases"/>
    <property type="match status" value="1"/>
</dbReference>
<comment type="caution">
    <text evidence="5">The sequence shown here is derived from an EMBL/GenBank/DDBJ whole genome shotgun (WGS) entry which is preliminary data.</text>
</comment>
<dbReference type="GO" id="GO:0005524">
    <property type="term" value="F:ATP binding"/>
    <property type="evidence" value="ECO:0007669"/>
    <property type="project" value="UniProtKB-KW"/>
</dbReference>
<proteinExistence type="predicted"/>
<dbReference type="InterPro" id="IPR003439">
    <property type="entry name" value="ABC_transporter-like_ATP-bd"/>
</dbReference>
<organism evidence="5 6">
    <name type="scientific">Fusibacter ferrireducens</name>
    <dbReference type="NCBI Taxonomy" id="2785058"/>
    <lineage>
        <taxon>Bacteria</taxon>
        <taxon>Bacillati</taxon>
        <taxon>Bacillota</taxon>
        <taxon>Clostridia</taxon>
        <taxon>Eubacteriales</taxon>
        <taxon>Eubacteriales Family XII. Incertae Sedis</taxon>
        <taxon>Fusibacter</taxon>
    </lineage>
</organism>
<name>A0ABR9ZRN6_9FIRM</name>
<dbReference type="PANTHER" id="PTHR42781:SF4">
    <property type="entry name" value="SPERMIDINE_PUTRESCINE IMPORT ATP-BINDING PROTEIN POTA"/>
    <property type="match status" value="1"/>
</dbReference>
<accession>A0ABR9ZRN6</accession>
<reference evidence="5 6" key="1">
    <citation type="submission" date="2020-11" db="EMBL/GenBank/DDBJ databases">
        <title>Fusibacter basophilias sp. nov.</title>
        <authorList>
            <person name="Qiu D."/>
        </authorList>
    </citation>
    <scope>NUCLEOTIDE SEQUENCE [LARGE SCALE GENOMIC DNA]</scope>
    <source>
        <strain evidence="5 6">Q10-2</strain>
    </source>
</reference>
<dbReference type="InterPro" id="IPR050093">
    <property type="entry name" value="ABC_SmlMolc_Importer"/>
</dbReference>
<keyword evidence="6" id="KW-1185">Reference proteome</keyword>
<sequence length="357" mass="40221">MSIQIDIQKKLQGFHLDLSLHTEASILGILGASGSGKSMLLKCIAGLVKPDSGCIEINKRTFFSSHAHINLKPRDRKTGYVFQNYALFPHLTVRENIAFGLHRKRDDQETNLITLISKLHLNGLEHKYPSQISGGQQQRVALARALATNPDMLLLDEPFSALDEHLRKEMIKEMAQYLSLFKVKTLYVTHQMDEAYYLCDDIAVIKQGQIDSISHKTTLFTNPLTLESAKITGCKNFSKFDIAASQKIICKDWGIELPMCLQAPAASTKCSTLGIRNHHLKCVDASTASRASNQIQGWISDIVKMPTQSTLYVKFNRPPSGPEDYHVQLDVPHEKRAQIKEMIFVEFPTDRLLFLED</sequence>
<feature type="domain" description="ABC transporter" evidence="4">
    <location>
        <begin position="2"/>
        <end position="232"/>
    </location>
</feature>
<evidence type="ECO:0000256" key="1">
    <source>
        <dbReference type="ARBA" id="ARBA00022448"/>
    </source>
</evidence>
<protein>
    <submittedName>
        <fullName evidence="5">ATP-binding cassette domain-containing protein</fullName>
    </submittedName>
</protein>
<gene>
    <name evidence="5" type="ORF">ISU02_05905</name>
</gene>
<evidence type="ECO:0000313" key="5">
    <source>
        <dbReference type="EMBL" id="MBF4692641.1"/>
    </source>
</evidence>
<dbReference type="Proteomes" id="UP000614200">
    <property type="component" value="Unassembled WGS sequence"/>
</dbReference>
<keyword evidence="3 5" id="KW-0067">ATP-binding</keyword>
<keyword evidence="1" id="KW-0813">Transport</keyword>
<dbReference type="EMBL" id="JADKNH010000003">
    <property type="protein sequence ID" value="MBF4692641.1"/>
    <property type="molecule type" value="Genomic_DNA"/>
</dbReference>
<dbReference type="InterPro" id="IPR027417">
    <property type="entry name" value="P-loop_NTPase"/>
</dbReference>
<dbReference type="InterPro" id="IPR003593">
    <property type="entry name" value="AAA+_ATPase"/>
</dbReference>
<keyword evidence="2" id="KW-0547">Nucleotide-binding</keyword>
<dbReference type="PROSITE" id="PS00211">
    <property type="entry name" value="ABC_TRANSPORTER_1"/>
    <property type="match status" value="1"/>
</dbReference>
<evidence type="ECO:0000313" key="6">
    <source>
        <dbReference type="Proteomes" id="UP000614200"/>
    </source>
</evidence>
<dbReference type="RefSeq" id="WP_194700882.1">
    <property type="nucleotide sequence ID" value="NZ_JADKNH010000003.1"/>
</dbReference>
<dbReference type="Pfam" id="PF00005">
    <property type="entry name" value="ABC_tran"/>
    <property type="match status" value="1"/>
</dbReference>
<dbReference type="SMART" id="SM00382">
    <property type="entry name" value="AAA"/>
    <property type="match status" value="1"/>
</dbReference>
<dbReference type="PANTHER" id="PTHR42781">
    <property type="entry name" value="SPERMIDINE/PUTRESCINE IMPORT ATP-BINDING PROTEIN POTA"/>
    <property type="match status" value="1"/>
</dbReference>
<evidence type="ECO:0000256" key="3">
    <source>
        <dbReference type="ARBA" id="ARBA00022840"/>
    </source>
</evidence>
<dbReference type="InterPro" id="IPR017871">
    <property type="entry name" value="ABC_transporter-like_CS"/>
</dbReference>
<evidence type="ECO:0000259" key="4">
    <source>
        <dbReference type="PROSITE" id="PS50893"/>
    </source>
</evidence>